<feature type="compositionally biased region" description="Basic and acidic residues" evidence="1">
    <location>
        <begin position="87"/>
        <end position="101"/>
    </location>
</feature>
<gene>
    <name evidence="2" type="ORF">CDV31_014913</name>
</gene>
<dbReference type="AlphaFoldDB" id="A0A428ST93"/>
<name>A0A428ST93_9HYPO</name>
<evidence type="ECO:0000313" key="3">
    <source>
        <dbReference type="Proteomes" id="UP000288429"/>
    </source>
</evidence>
<dbReference type="EMBL" id="NIZV01000361">
    <property type="protein sequence ID" value="RSL92993.1"/>
    <property type="molecule type" value="Genomic_DNA"/>
</dbReference>
<dbReference type="Proteomes" id="UP000288429">
    <property type="component" value="Unassembled WGS sequence"/>
</dbReference>
<feature type="region of interest" description="Disordered" evidence="1">
    <location>
        <begin position="48"/>
        <end position="131"/>
    </location>
</feature>
<sequence length="131" mass="13958">MIEVIKCLDDPPRRVYDGCRRISYDSGLDDRDGGRSAGLDCWFGGEKAKAEDGGDCRGKTLNTGDGVIPEGRNSVDCCNDEEDAHEDQEQGKGAKWGESKRTLSSSSTSSSTSSTSSTATSSTSYSTVVRT</sequence>
<accession>A0A428ST93</accession>
<proteinExistence type="predicted"/>
<keyword evidence="3" id="KW-1185">Reference proteome</keyword>
<feature type="compositionally biased region" description="Basic and acidic residues" evidence="1">
    <location>
        <begin position="48"/>
        <end position="58"/>
    </location>
</feature>
<organism evidence="2 3">
    <name type="scientific">Fusarium ambrosium</name>
    <dbReference type="NCBI Taxonomy" id="131363"/>
    <lineage>
        <taxon>Eukaryota</taxon>
        <taxon>Fungi</taxon>
        <taxon>Dikarya</taxon>
        <taxon>Ascomycota</taxon>
        <taxon>Pezizomycotina</taxon>
        <taxon>Sordariomycetes</taxon>
        <taxon>Hypocreomycetidae</taxon>
        <taxon>Hypocreales</taxon>
        <taxon>Nectriaceae</taxon>
        <taxon>Fusarium</taxon>
        <taxon>Fusarium solani species complex</taxon>
    </lineage>
</organism>
<comment type="caution">
    <text evidence="2">The sequence shown here is derived from an EMBL/GenBank/DDBJ whole genome shotgun (WGS) entry which is preliminary data.</text>
</comment>
<protein>
    <submittedName>
        <fullName evidence="2">Uncharacterized protein</fullName>
    </submittedName>
</protein>
<feature type="compositionally biased region" description="Low complexity" evidence="1">
    <location>
        <begin position="104"/>
        <end position="131"/>
    </location>
</feature>
<evidence type="ECO:0000313" key="2">
    <source>
        <dbReference type="EMBL" id="RSL92993.1"/>
    </source>
</evidence>
<reference evidence="2 3" key="1">
    <citation type="submission" date="2017-06" db="EMBL/GenBank/DDBJ databases">
        <title>Cmopartive genomic analysis of Ambrosia Fusariam Clade fungi.</title>
        <authorList>
            <person name="Stajich J.E."/>
            <person name="Carrillo J."/>
            <person name="Kijimoto T."/>
            <person name="Eskalen A."/>
            <person name="O'Donnell K."/>
            <person name="Kasson M."/>
        </authorList>
    </citation>
    <scope>NUCLEOTIDE SEQUENCE [LARGE SCALE GENOMIC DNA]</scope>
    <source>
        <strain evidence="2 3">NRRL 20438</strain>
    </source>
</reference>
<evidence type="ECO:0000256" key="1">
    <source>
        <dbReference type="SAM" id="MobiDB-lite"/>
    </source>
</evidence>